<feature type="domain" description="C-type lectin" evidence="2">
    <location>
        <begin position="40"/>
        <end position="156"/>
    </location>
</feature>
<dbReference type="CDD" id="cd00037">
    <property type="entry name" value="CLECT"/>
    <property type="match status" value="1"/>
</dbReference>
<dbReference type="InterPro" id="IPR050111">
    <property type="entry name" value="C-type_lectin/snaclec_domain"/>
</dbReference>
<evidence type="ECO:0000259" key="2">
    <source>
        <dbReference type="PROSITE" id="PS50041"/>
    </source>
</evidence>
<feature type="chain" id="PRO_5001982834" evidence="1">
    <location>
        <begin position="25"/>
        <end position="205"/>
    </location>
</feature>
<organism evidence="3">
    <name type="scientific">Zeugodacus cucurbitae</name>
    <name type="common">Melon fruit fly</name>
    <name type="synonym">Bactrocera cucurbitae</name>
    <dbReference type="NCBI Taxonomy" id="28588"/>
    <lineage>
        <taxon>Eukaryota</taxon>
        <taxon>Metazoa</taxon>
        <taxon>Ecdysozoa</taxon>
        <taxon>Arthropoda</taxon>
        <taxon>Hexapoda</taxon>
        <taxon>Insecta</taxon>
        <taxon>Pterygota</taxon>
        <taxon>Neoptera</taxon>
        <taxon>Endopterygota</taxon>
        <taxon>Diptera</taxon>
        <taxon>Brachycera</taxon>
        <taxon>Muscomorpha</taxon>
        <taxon>Tephritoidea</taxon>
        <taxon>Tephritidae</taxon>
        <taxon>Zeugodacus</taxon>
        <taxon>Zeugodacus</taxon>
    </lineage>
</organism>
<proteinExistence type="predicted"/>
<dbReference type="SMART" id="SM00034">
    <property type="entry name" value="CLECT"/>
    <property type="match status" value="1"/>
</dbReference>
<dbReference type="SUPFAM" id="SSF56436">
    <property type="entry name" value="C-type lectin-like"/>
    <property type="match status" value="1"/>
</dbReference>
<dbReference type="Pfam" id="PF00059">
    <property type="entry name" value="Lectin_C"/>
    <property type="match status" value="1"/>
</dbReference>
<feature type="signal peptide" evidence="1">
    <location>
        <begin position="1"/>
        <end position="24"/>
    </location>
</feature>
<accession>A0A0A1WZW1</accession>
<evidence type="ECO:0000313" key="3">
    <source>
        <dbReference type="EMBL" id="JAD04186.1"/>
    </source>
</evidence>
<reference evidence="3" key="2">
    <citation type="journal article" date="2015" name="Gigascience">
        <title>Reconstructing a comprehensive transcriptome assembly of a white-pupal translocated strain of the pest fruit fly Bactrocera cucurbitae.</title>
        <authorList>
            <person name="Sim S.B."/>
            <person name="Calla B."/>
            <person name="Hall B."/>
            <person name="DeRego T."/>
            <person name="Geib S.M."/>
        </authorList>
    </citation>
    <scope>NUCLEOTIDE SEQUENCE</scope>
</reference>
<dbReference type="InterPro" id="IPR016186">
    <property type="entry name" value="C-type_lectin-like/link_sf"/>
</dbReference>
<evidence type="ECO:0000256" key="1">
    <source>
        <dbReference type="SAM" id="SignalP"/>
    </source>
</evidence>
<name>A0A0A1WZW1_ZEUCU</name>
<reference evidence="3" key="1">
    <citation type="submission" date="2014-11" db="EMBL/GenBank/DDBJ databases">
        <authorList>
            <person name="Geib S."/>
        </authorList>
    </citation>
    <scope>NUCLEOTIDE SEQUENCE</scope>
</reference>
<dbReference type="PROSITE" id="PS50041">
    <property type="entry name" value="C_TYPE_LECTIN_2"/>
    <property type="match status" value="1"/>
</dbReference>
<dbReference type="PANTHER" id="PTHR22803">
    <property type="entry name" value="MANNOSE, PHOSPHOLIPASE, LECTIN RECEPTOR RELATED"/>
    <property type="match status" value="1"/>
</dbReference>
<dbReference type="EMBL" id="GBXI01010106">
    <property type="protein sequence ID" value="JAD04186.1"/>
    <property type="molecule type" value="Transcribed_RNA"/>
</dbReference>
<dbReference type="InterPro" id="IPR016187">
    <property type="entry name" value="CTDL_fold"/>
</dbReference>
<sequence length="205" mass="23447">MVNFIRICLVFLNIFAILVSSSDSAENENHYPFVKIGSKYYFINAYLKMNWFAASYYCRSYGGELAHIESPEELEALQIYIFSQNILKQFWIDGNDLATEGTFMSHTTGRPLIYTKWLENNPSNSNNEDCIELYLYDKKLLMNDIKCDDELLALCQYRAPTMYGNAKTLLMNSTENCMLKNLAEALTQAADICNSCSQHALQPTA</sequence>
<dbReference type="Gene3D" id="3.10.100.10">
    <property type="entry name" value="Mannose-Binding Protein A, subunit A"/>
    <property type="match status" value="1"/>
</dbReference>
<dbReference type="AlphaFoldDB" id="A0A0A1WZW1"/>
<keyword evidence="1" id="KW-0732">Signal</keyword>
<dbReference type="InterPro" id="IPR001304">
    <property type="entry name" value="C-type_lectin-like"/>
</dbReference>
<gene>
    <name evidence="3" type="primary">Acp29AB_3</name>
    <name evidence="3" type="ORF">g.51263</name>
</gene>
<protein>
    <submittedName>
        <fullName evidence="3">Accessory gland protein Acp29AB</fullName>
    </submittedName>
</protein>